<name>A0A151UAA5_CAJCA</name>
<dbReference type="EMBL" id="CM003603">
    <property type="protein sequence ID" value="KYP76168.1"/>
    <property type="molecule type" value="Genomic_DNA"/>
</dbReference>
<dbReference type="Gramene" id="C.cajan_19813.t">
    <property type="protein sequence ID" value="C.cajan_19813.t"/>
    <property type="gene ID" value="C.cajan_19813"/>
</dbReference>
<dbReference type="InterPro" id="IPR036691">
    <property type="entry name" value="Endo/exonu/phosph_ase_sf"/>
</dbReference>
<dbReference type="OMA" id="NTAWIRM"/>
<reference evidence="2 3" key="1">
    <citation type="journal article" date="2012" name="Nat. Biotechnol.">
        <title>Draft genome sequence of pigeonpea (Cajanus cajan), an orphan legume crop of resource-poor farmers.</title>
        <authorList>
            <person name="Varshney R.K."/>
            <person name="Chen W."/>
            <person name="Li Y."/>
            <person name="Bharti A.K."/>
            <person name="Saxena R.K."/>
            <person name="Schlueter J.A."/>
            <person name="Donoghue M.T."/>
            <person name="Azam S."/>
            <person name="Fan G."/>
            <person name="Whaley A.M."/>
            <person name="Farmer A.D."/>
            <person name="Sheridan J."/>
            <person name="Iwata A."/>
            <person name="Tuteja R."/>
            <person name="Penmetsa R.V."/>
            <person name="Wu W."/>
            <person name="Upadhyaya H.D."/>
            <person name="Yang S.P."/>
            <person name="Shah T."/>
            <person name="Saxena K.B."/>
            <person name="Michael T."/>
            <person name="McCombie W.R."/>
            <person name="Yang B."/>
            <person name="Zhang G."/>
            <person name="Yang H."/>
            <person name="Wang J."/>
            <person name="Spillane C."/>
            <person name="Cook D.R."/>
            <person name="May G.D."/>
            <person name="Xu X."/>
            <person name="Jackson S.A."/>
        </authorList>
    </citation>
    <scope>NUCLEOTIDE SEQUENCE [LARGE SCALE GENOMIC DNA]</scope>
    <source>
        <strain evidence="3">cv. Asha</strain>
    </source>
</reference>
<evidence type="ECO:0000259" key="1">
    <source>
        <dbReference type="Pfam" id="PF00078"/>
    </source>
</evidence>
<dbReference type="AlphaFoldDB" id="A0A151UAA5"/>
<organism evidence="2 3">
    <name type="scientific">Cajanus cajan</name>
    <name type="common">Pigeon pea</name>
    <name type="synonym">Cajanus indicus</name>
    <dbReference type="NCBI Taxonomy" id="3821"/>
    <lineage>
        <taxon>Eukaryota</taxon>
        <taxon>Viridiplantae</taxon>
        <taxon>Streptophyta</taxon>
        <taxon>Embryophyta</taxon>
        <taxon>Tracheophyta</taxon>
        <taxon>Spermatophyta</taxon>
        <taxon>Magnoliopsida</taxon>
        <taxon>eudicotyledons</taxon>
        <taxon>Gunneridae</taxon>
        <taxon>Pentapetalae</taxon>
        <taxon>rosids</taxon>
        <taxon>fabids</taxon>
        <taxon>Fabales</taxon>
        <taxon>Fabaceae</taxon>
        <taxon>Papilionoideae</taxon>
        <taxon>50 kb inversion clade</taxon>
        <taxon>NPAAA clade</taxon>
        <taxon>indigoferoid/millettioid clade</taxon>
        <taxon>Phaseoleae</taxon>
        <taxon>Cajanus</taxon>
    </lineage>
</organism>
<dbReference type="Pfam" id="PF00078">
    <property type="entry name" value="RVT_1"/>
    <property type="match status" value="1"/>
</dbReference>
<dbReference type="PANTHER" id="PTHR19446">
    <property type="entry name" value="REVERSE TRANSCRIPTASES"/>
    <property type="match status" value="1"/>
</dbReference>
<evidence type="ECO:0000313" key="2">
    <source>
        <dbReference type="EMBL" id="KYP76168.1"/>
    </source>
</evidence>
<accession>A0A151UAA5</accession>
<dbReference type="InterPro" id="IPR000477">
    <property type="entry name" value="RT_dom"/>
</dbReference>
<dbReference type="Proteomes" id="UP000075243">
    <property type="component" value="Chromosome 1"/>
</dbReference>
<proteinExistence type="predicted"/>
<protein>
    <submittedName>
        <fullName evidence="2">Transposon TX1 uncharacterized</fullName>
    </submittedName>
</protein>
<dbReference type="InterPro" id="IPR043502">
    <property type="entry name" value="DNA/RNA_pol_sf"/>
</dbReference>
<dbReference type="CDD" id="cd01650">
    <property type="entry name" value="RT_nLTR_like"/>
    <property type="match status" value="1"/>
</dbReference>
<feature type="domain" description="Reverse transcriptase" evidence="1">
    <location>
        <begin position="274"/>
        <end position="376"/>
    </location>
</feature>
<dbReference type="SUPFAM" id="SSF56219">
    <property type="entry name" value="DNase I-like"/>
    <property type="match status" value="1"/>
</dbReference>
<keyword evidence="3" id="KW-1185">Reference proteome</keyword>
<gene>
    <name evidence="2" type="ORF">KK1_020395</name>
</gene>
<evidence type="ECO:0000313" key="3">
    <source>
        <dbReference type="Proteomes" id="UP000075243"/>
    </source>
</evidence>
<sequence>MGYSPLSIQEARGHSGGIWALGKDNSDIHGRVVESHPQAITIQLSSNGLTWCCTGVYGHPVPRVRENLWVHLQALRNNISVPWLLLGDFNDILAPSEQRGGSFSVARASVFAQHMDNCGLMNIPLEKWIKLGNKNTAFFHTQTVVRRKRNRILGLHLPSGAWCTDGNLLKQEALAYFKSLLGASEAMPQVLPPCPISLSMEEQASLEAPVSKAEVFDALRGMKSFKAPGPDGFQPIFYKQYWHMIGDDVWRFVASAFENGRIDAHATETLLVLIPKGDHPRTFKDFRPISLCNVVYKLVSKVLVNRLRPFLMRIVSPFQSSFIPGRGTMDNAIILQEIIHTLSKSKKKTGDVIFKLDLEKAYDRVDWRFLQEVLTDCLDWNGSFQNGHCELNSTPERAVPILEWAVPILKRVVLDEPARAVLMQHRYVAEKCVISSIITITVRCRCGQGRNSNIAAATRVAVRNLKP</sequence>
<dbReference type="STRING" id="3821.A0A151UAA5"/>
<dbReference type="SUPFAM" id="SSF56672">
    <property type="entry name" value="DNA/RNA polymerases"/>
    <property type="match status" value="1"/>
</dbReference>
<dbReference type="Gene3D" id="3.60.10.10">
    <property type="entry name" value="Endonuclease/exonuclease/phosphatase"/>
    <property type="match status" value="1"/>
</dbReference>